<evidence type="ECO:0000313" key="8">
    <source>
        <dbReference type="EMBL" id="KAK9267604.1"/>
    </source>
</evidence>
<dbReference type="SMART" id="SM00380">
    <property type="entry name" value="AP2"/>
    <property type="match status" value="1"/>
</dbReference>
<dbReference type="PANTHER" id="PTHR31190:SF173">
    <property type="entry name" value="PATHOGENESIS-RELATED GENES TRANSCRIPTIONAL ACTIVATOR PTI5"/>
    <property type="match status" value="1"/>
</dbReference>
<dbReference type="EMBL" id="JBBPBK010000016">
    <property type="protein sequence ID" value="KAK9267604.1"/>
    <property type="molecule type" value="Genomic_DNA"/>
</dbReference>
<dbReference type="PROSITE" id="PS51032">
    <property type="entry name" value="AP2_ERF"/>
    <property type="match status" value="1"/>
</dbReference>
<feature type="compositionally biased region" description="Low complexity" evidence="6">
    <location>
        <begin position="144"/>
        <end position="169"/>
    </location>
</feature>
<dbReference type="SUPFAM" id="SSF54171">
    <property type="entry name" value="DNA-binding domain"/>
    <property type="match status" value="1"/>
</dbReference>
<dbReference type="Gene3D" id="3.30.730.10">
    <property type="entry name" value="AP2/ERF domain"/>
    <property type="match status" value="1"/>
</dbReference>
<evidence type="ECO:0000256" key="2">
    <source>
        <dbReference type="ARBA" id="ARBA00023015"/>
    </source>
</evidence>
<evidence type="ECO:0000313" key="9">
    <source>
        <dbReference type="Proteomes" id="UP001415857"/>
    </source>
</evidence>
<evidence type="ECO:0000256" key="1">
    <source>
        <dbReference type="ARBA" id="ARBA00004123"/>
    </source>
</evidence>
<keyword evidence="5" id="KW-0539">Nucleus</keyword>
<dbReference type="PANTHER" id="PTHR31190">
    <property type="entry name" value="DNA-BINDING DOMAIN"/>
    <property type="match status" value="1"/>
</dbReference>
<keyword evidence="2" id="KW-0805">Transcription regulation</keyword>
<sequence length="169" mass="18615">MVPPQQSELPLNENDSQDMVIYQVLNEAMALHTANSAPRNQTSSRTILEPVPNVGKKHYRGVRRRPWGKFAAEIRDSTRQGERKWLGTFGTAEEAALAYDRAAFRMRGAKALLNFPVDVVLASSVQRFKPNLRSESKDKHRAESSGCSTTAPSPSPSTSTSSGITKSEL</sequence>
<gene>
    <name evidence="8" type="ORF">L1049_010035</name>
</gene>
<comment type="subcellular location">
    <subcellularLocation>
        <location evidence="1">Nucleus</location>
    </subcellularLocation>
</comment>
<dbReference type="GO" id="GO:0005634">
    <property type="term" value="C:nucleus"/>
    <property type="evidence" value="ECO:0007669"/>
    <property type="project" value="UniProtKB-SubCell"/>
</dbReference>
<evidence type="ECO:0000256" key="3">
    <source>
        <dbReference type="ARBA" id="ARBA00023125"/>
    </source>
</evidence>
<dbReference type="InterPro" id="IPR036955">
    <property type="entry name" value="AP2/ERF_dom_sf"/>
</dbReference>
<comment type="caution">
    <text evidence="8">The sequence shown here is derived from an EMBL/GenBank/DDBJ whole genome shotgun (WGS) entry which is preliminary data.</text>
</comment>
<feature type="compositionally biased region" description="Basic and acidic residues" evidence="6">
    <location>
        <begin position="132"/>
        <end position="143"/>
    </location>
</feature>
<protein>
    <recommendedName>
        <fullName evidence="7">AP2/ERF domain-containing protein</fullName>
    </recommendedName>
</protein>
<keyword evidence="3" id="KW-0238">DNA-binding</keyword>
<dbReference type="FunFam" id="3.30.730.10:FF:000001">
    <property type="entry name" value="Ethylene-responsive transcription factor 2"/>
    <property type="match status" value="1"/>
</dbReference>
<dbReference type="CDD" id="cd00018">
    <property type="entry name" value="AP2"/>
    <property type="match status" value="1"/>
</dbReference>
<dbReference type="InterPro" id="IPR044808">
    <property type="entry name" value="ERF_plant"/>
</dbReference>
<keyword evidence="4" id="KW-0804">Transcription</keyword>
<evidence type="ECO:0000256" key="6">
    <source>
        <dbReference type="SAM" id="MobiDB-lite"/>
    </source>
</evidence>
<name>A0AAP0NAP5_LIQFO</name>
<dbReference type="InterPro" id="IPR016177">
    <property type="entry name" value="DNA-bd_dom_sf"/>
</dbReference>
<dbReference type="GO" id="GO:0003677">
    <property type="term" value="F:DNA binding"/>
    <property type="evidence" value="ECO:0007669"/>
    <property type="project" value="UniProtKB-KW"/>
</dbReference>
<organism evidence="8 9">
    <name type="scientific">Liquidambar formosana</name>
    <name type="common">Formosan gum</name>
    <dbReference type="NCBI Taxonomy" id="63359"/>
    <lineage>
        <taxon>Eukaryota</taxon>
        <taxon>Viridiplantae</taxon>
        <taxon>Streptophyta</taxon>
        <taxon>Embryophyta</taxon>
        <taxon>Tracheophyta</taxon>
        <taxon>Spermatophyta</taxon>
        <taxon>Magnoliopsida</taxon>
        <taxon>eudicotyledons</taxon>
        <taxon>Gunneridae</taxon>
        <taxon>Pentapetalae</taxon>
        <taxon>Saxifragales</taxon>
        <taxon>Altingiaceae</taxon>
        <taxon>Liquidambar</taxon>
    </lineage>
</organism>
<dbReference type="InterPro" id="IPR001471">
    <property type="entry name" value="AP2/ERF_dom"/>
</dbReference>
<reference evidence="8 9" key="1">
    <citation type="journal article" date="2024" name="Plant J.">
        <title>Genome sequences and population genomics reveal climatic adaptation and genomic divergence between two closely related sweetgum species.</title>
        <authorList>
            <person name="Xu W.Q."/>
            <person name="Ren C.Q."/>
            <person name="Zhang X.Y."/>
            <person name="Comes H.P."/>
            <person name="Liu X.H."/>
            <person name="Li Y.G."/>
            <person name="Kettle C.J."/>
            <person name="Jalonen R."/>
            <person name="Gaisberger H."/>
            <person name="Ma Y.Z."/>
            <person name="Qiu Y.X."/>
        </authorList>
    </citation>
    <scope>NUCLEOTIDE SEQUENCE [LARGE SCALE GENOMIC DNA]</scope>
    <source>
        <strain evidence="8">Hangzhou</strain>
    </source>
</reference>
<dbReference type="GO" id="GO:0003700">
    <property type="term" value="F:DNA-binding transcription factor activity"/>
    <property type="evidence" value="ECO:0007669"/>
    <property type="project" value="InterPro"/>
</dbReference>
<evidence type="ECO:0000256" key="4">
    <source>
        <dbReference type="ARBA" id="ARBA00023163"/>
    </source>
</evidence>
<dbReference type="Proteomes" id="UP001415857">
    <property type="component" value="Unassembled WGS sequence"/>
</dbReference>
<feature type="domain" description="AP2/ERF" evidence="7">
    <location>
        <begin position="58"/>
        <end position="116"/>
    </location>
</feature>
<accession>A0AAP0NAP5</accession>
<dbReference type="PRINTS" id="PR00367">
    <property type="entry name" value="ETHRSPELEMNT"/>
</dbReference>
<proteinExistence type="predicted"/>
<keyword evidence="9" id="KW-1185">Reference proteome</keyword>
<evidence type="ECO:0000259" key="7">
    <source>
        <dbReference type="PROSITE" id="PS51032"/>
    </source>
</evidence>
<dbReference type="Pfam" id="PF00847">
    <property type="entry name" value="AP2"/>
    <property type="match status" value="1"/>
</dbReference>
<feature type="region of interest" description="Disordered" evidence="6">
    <location>
        <begin position="128"/>
        <end position="169"/>
    </location>
</feature>
<dbReference type="GO" id="GO:0009873">
    <property type="term" value="P:ethylene-activated signaling pathway"/>
    <property type="evidence" value="ECO:0007669"/>
    <property type="project" value="InterPro"/>
</dbReference>
<evidence type="ECO:0000256" key="5">
    <source>
        <dbReference type="ARBA" id="ARBA00023242"/>
    </source>
</evidence>
<dbReference type="AlphaFoldDB" id="A0AAP0NAP5"/>